<accession>A0A7V2T3G2</accession>
<dbReference type="Pfam" id="PF02463">
    <property type="entry name" value="SMC_N"/>
    <property type="match status" value="1"/>
</dbReference>
<keyword evidence="9" id="KW-0742">SOS response</keyword>
<keyword evidence="7 9" id="KW-0067">ATP-binding</keyword>
<reference evidence="11" key="1">
    <citation type="journal article" date="2020" name="mSystems">
        <title>Genome- and Community-Level Interaction Insights into Carbon Utilization and Element Cycling Functions of Hydrothermarchaeota in Hydrothermal Sediment.</title>
        <authorList>
            <person name="Zhou Z."/>
            <person name="Liu Y."/>
            <person name="Xu W."/>
            <person name="Pan J."/>
            <person name="Luo Z.H."/>
            <person name="Li M."/>
        </authorList>
    </citation>
    <scope>NUCLEOTIDE SEQUENCE [LARGE SCALE GENOMIC DNA]</scope>
    <source>
        <strain evidence="11">HyVt-493</strain>
    </source>
</reference>
<dbReference type="InterPro" id="IPR001238">
    <property type="entry name" value="DNA-binding_RecF"/>
</dbReference>
<dbReference type="EMBL" id="DRMS01000322">
    <property type="protein sequence ID" value="HFC92853.1"/>
    <property type="molecule type" value="Genomic_DNA"/>
</dbReference>
<protein>
    <recommendedName>
        <fullName evidence="3 9">DNA replication and repair protein RecF</fullName>
    </recommendedName>
</protein>
<dbReference type="InterPro" id="IPR027417">
    <property type="entry name" value="P-loop_NTPase"/>
</dbReference>
<name>A0A7V2T3G2_LEUMU</name>
<feature type="domain" description="RecF/RecN/SMC N-terminal" evidence="10">
    <location>
        <begin position="5"/>
        <end position="344"/>
    </location>
</feature>
<dbReference type="GO" id="GO:0003697">
    <property type="term" value="F:single-stranded DNA binding"/>
    <property type="evidence" value="ECO:0007669"/>
    <property type="project" value="UniProtKB-UniRule"/>
</dbReference>
<dbReference type="Gene3D" id="1.20.1050.90">
    <property type="entry name" value="RecF/RecN/SMC, N-terminal domain"/>
    <property type="match status" value="1"/>
</dbReference>
<dbReference type="PROSITE" id="PS00617">
    <property type="entry name" value="RECF_1"/>
    <property type="match status" value="1"/>
</dbReference>
<keyword evidence="6 9" id="KW-0547">Nucleotide-binding</keyword>
<evidence type="ECO:0000256" key="8">
    <source>
        <dbReference type="ARBA" id="ARBA00023125"/>
    </source>
</evidence>
<dbReference type="PANTHER" id="PTHR32182:SF0">
    <property type="entry name" value="DNA REPLICATION AND REPAIR PROTEIN RECF"/>
    <property type="match status" value="1"/>
</dbReference>
<dbReference type="GO" id="GO:0005524">
    <property type="term" value="F:ATP binding"/>
    <property type="evidence" value="ECO:0007669"/>
    <property type="project" value="UniProtKB-UniRule"/>
</dbReference>
<organism evidence="11">
    <name type="scientific">Leucothrix mucor</name>
    <dbReference type="NCBI Taxonomy" id="45248"/>
    <lineage>
        <taxon>Bacteria</taxon>
        <taxon>Pseudomonadati</taxon>
        <taxon>Pseudomonadota</taxon>
        <taxon>Gammaproteobacteria</taxon>
        <taxon>Thiotrichales</taxon>
        <taxon>Thiotrichaceae</taxon>
        <taxon>Leucothrix</taxon>
    </lineage>
</organism>
<comment type="subcellular location">
    <subcellularLocation>
        <location evidence="1 9">Cytoplasm</location>
    </subcellularLocation>
</comment>
<dbReference type="InterPro" id="IPR042174">
    <property type="entry name" value="RecF_2"/>
</dbReference>
<evidence type="ECO:0000313" key="11">
    <source>
        <dbReference type="EMBL" id="HFC92853.1"/>
    </source>
</evidence>
<gene>
    <name evidence="9 11" type="primary">recF</name>
    <name evidence="11" type="ORF">ENJ51_08585</name>
</gene>
<dbReference type="InterPro" id="IPR018078">
    <property type="entry name" value="DNA-binding_RecF_CS"/>
</dbReference>
<comment type="caution">
    <text evidence="11">The sequence shown here is derived from an EMBL/GenBank/DDBJ whole genome shotgun (WGS) entry which is preliminary data.</text>
</comment>
<comment type="similarity">
    <text evidence="2 9">Belongs to the RecF family.</text>
</comment>
<dbReference type="GO" id="GO:0006260">
    <property type="term" value="P:DNA replication"/>
    <property type="evidence" value="ECO:0007669"/>
    <property type="project" value="UniProtKB-UniRule"/>
</dbReference>
<dbReference type="InterPro" id="IPR003395">
    <property type="entry name" value="RecF/RecN/SMC_N"/>
</dbReference>
<keyword evidence="4 9" id="KW-0963">Cytoplasm</keyword>
<keyword evidence="9" id="KW-0227">DNA damage</keyword>
<evidence type="ECO:0000256" key="1">
    <source>
        <dbReference type="ARBA" id="ARBA00004496"/>
    </source>
</evidence>
<feature type="binding site" evidence="9">
    <location>
        <begin position="30"/>
        <end position="37"/>
    </location>
    <ligand>
        <name>ATP</name>
        <dbReference type="ChEBI" id="CHEBI:30616"/>
    </ligand>
</feature>
<keyword evidence="5 9" id="KW-0235">DNA replication</keyword>
<evidence type="ECO:0000256" key="4">
    <source>
        <dbReference type="ARBA" id="ARBA00022490"/>
    </source>
</evidence>
<keyword evidence="9" id="KW-0234">DNA repair</keyword>
<evidence type="ECO:0000256" key="2">
    <source>
        <dbReference type="ARBA" id="ARBA00008016"/>
    </source>
</evidence>
<dbReference type="GO" id="GO:0009432">
    <property type="term" value="P:SOS response"/>
    <property type="evidence" value="ECO:0007669"/>
    <property type="project" value="UniProtKB-UniRule"/>
</dbReference>
<evidence type="ECO:0000259" key="10">
    <source>
        <dbReference type="Pfam" id="PF02463"/>
    </source>
</evidence>
<dbReference type="SUPFAM" id="SSF52540">
    <property type="entry name" value="P-loop containing nucleoside triphosphate hydrolases"/>
    <property type="match status" value="1"/>
</dbReference>
<evidence type="ECO:0000256" key="6">
    <source>
        <dbReference type="ARBA" id="ARBA00022741"/>
    </source>
</evidence>
<evidence type="ECO:0000256" key="7">
    <source>
        <dbReference type="ARBA" id="ARBA00022840"/>
    </source>
</evidence>
<proteinExistence type="inferred from homology"/>
<dbReference type="GO" id="GO:0000731">
    <property type="term" value="P:DNA synthesis involved in DNA repair"/>
    <property type="evidence" value="ECO:0007669"/>
    <property type="project" value="TreeGrafter"/>
</dbReference>
<dbReference type="Proteomes" id="UP000885750">
    <property type="component" value="Unassembled WGS sequence"/>
</dbReference>
<evidence type="ECO:0000256" key="9">
    <source>
        <dbReference type="HAMAP-Rule" id="MF_00365"/>
    </source>
</evidence>
<dbReference type="PANTHER" id="PTHR32182">
    <property type="entry name" value="DNA REPLICATION AND REPAIR PROTEIN RECF"/>
    <property type="match status" value="1"/>
</dbReference>
<evidence type="ECO:0000256" key="5">
    <source>
        <dbReference type="ARBA" id="ARBA00022705"/>
    </source>
</evidence>
<sequence>MKFDTIQIKNCRMITSAKLELSSGVNLVIGKNGSGKSSLIEAFSILSTGRSFRTRRINEVVSWDSEKLLITANVSASGSTSHIGIEKNQDETRIRINQSDIRSQAELSQYLPVTTITPDSIKLIMGSPSVRRRYLDWIGFYLLPDFYQVWKYHQRILKQRNACLRNNQVTADFNYWTKELINVQATLYEKRQSIVALLESPVDLFRKILMPDKRISLSLTNGFPSVDTFENVNTLAFYQSKLPQELKLKRTLHGVHKSDLKININDNLAHIAASRGELKLLSILLYLAQSDVLTTDGITSGVISIDDISSELDKKNQRILFKALQALQQQVILTAPIKMKIWKGENIKMFHVKHGEVSEVS</sequence>
<dbReference type="NCBIfam" id="TIGR00611">
    <property type="entry name" value="recf"/>
    <property type="match status" value="1"/>
</dbReference>
<keyword evidence="8 9" id="KW-0238">DNA-binding</keyword>
<comment type="function">
    <text evidence="9">The RecF protein is involved in DNA metabolism; it is required for DNA replication and normal SOS inducibility. RecF binds preferentially to single-stranded, linear DNA. It also seems to bind ATP.</text>
</comment>
<dbReference type="AlphaFoldDB" id="A0A7V2T3G2"/>
<dbReference type="HAMAP" id="MF_00365">
    <property type="entry name" value="RecF"/>
    <property type="match status" value="1"/>
</dbReference>
<evidence type="ECO:0000256" key="3">
    <source>
        <dbReference type="ARBA" id="ARBA00020170"/>
    </source>
</evidence>
<dbReference type="GO" id="GO:0006302">
    <property type="term" value="P:double-strand break repair"/>
    <property type="evidence" value="ECO:0007669"/>
    <property type="project" value="TreeGrafter"/>
</dbReference>
<dbReference type="GO" id="GO:0005737">
    <property type="term" value="C:cytoplasm"/>
    <property type="evidence" value="ECO:0007669"/>
    <property type="project" value="UniProtKB-SubCell"/>
</dbReference>
<dbReference type="Gene3D" id="3.40.50.300">
    <property type="entry name" value="P-loop containing nucleotide triphosphate hydrolases"/>
    <property type="match status" value="1"/>
</dbReference>